<dbReference type="HOGENOM" id="CLU_2839345_0_0_2"/>
<dbReference type="RefSeq" id="WP_021056880.1">
    <property type="nucleotide sequence ID" value="NZ_KE356561.1"/>
</dbReference>
<evidence type="ECO:0000313" key="1">
    <source>
        <dbReference type="EMBL" id="ERG97419.1"/>
    </source>
</evidence>
<evidence type="ECO:0000313" key="2">
    <source>
        <dbReference type="Proteomes" id="UP000030710"/>
    </source>
</evidence>
<sequence length="65" mass="7431">MNLAESLLRVFIAPKKVRGEPVWTAYEGKQMRSNTHKREMLRENGIVHPRANSEIIEKGLEANAN</sequence>
<organism evidence="1 2">
    <name type="scientific">Haloquadratum walsbyi J07HQW2</name>
    <dbReference type="NCBI Taxonomy" id="1238425"/>
    <lineage>
        <taxon>Archaea</taxon>
        <taxon>Methanobacteriati</taxon>
        <taxon>Methanobacteriota</taxon>
        <taxon>Stenosarchaea group</taxon>
        <taxon>Halobacteria</taxon>
        <taxon>Halobacteriales</taxon>
        <taxon>Haloferacaceae</taxon>
        <taxon>Haloquadratum</taxon>
    </lineage>
</organism>
<gene>
    <name evidence="1" type="ORF">J07HQW2_03905</name>
</gene>
<accession>U1N3E8</accession>
<proteinExistence type="predicted"/>
<protein>
    <submittedName>
        <fullName evidence="1">Uncharacterized protein</fullName>
    </submittedName>
</protein>
<reference evidence="1 2" key="1">
    <citation type="journal article" date="2013" name="PLoS ONE">
        <title>Assembly-driven community genomics of a hypersaline microbial ecosystem.</title>
        <authorList>
            <person name="Podell S."/>
            <person name="Ugalde J.A."/>
            <person name="Narasingarao P."/>
            <person name="Banfield J.F."/>
            <person name="Heidelberg K.B."/>
            <person name="Allen E.E."/>
        </authorList>
    </citation>
    <scope>NUCLEOTIDE SEQUENCE [LARGE SCALE GENOMIC DNA]</scope>
    <source>
        <strain evidence="2">J07HQW2</strain>
    </source>
</reference>
<dbReference type="EMBL" id="KE356561">
    <property type="protein sequence ID" value="ERG97419.1"/>
    <property type="molecule type" value="Genomic_DNA"/>
</dbReference>
<dbReference type="Proteomes" id="UP000030710">
    <property type="component" value="Unassembled WGS sequence"/>
</dbReference>
<dbReference type="STRING" id="1238425.J07HQW2_03905"/>
<name>U1N3E8_9EURY</name>
<dbReference type="AlphaFoldDB" id="U1N3E8"/>